<dbReference type="FunFam" id="1.10.10.10:FF:000783">
    <property type="entry name" value="Unplaced genomic scaffold supercont1.201, whole genome shotgun sequence"/>
    <property type="match status" value="1"/>
</dbReference>
<dbReference type="OrthoDB" id="17458at2759"/>
<dbReference type="InterPro" id="IPR050662">
    <property type="entry name" value="Sec-metab_biosynth-thioest"/>
</dbReference>
<dbReference type="Pfam" id="PF00753">
    <property type="entry name" value="Lactamase_B"/>
    <property type="match status" value="1"/>
</dbReference>
<dbReference type="Proteomes" id="UP000007241">
    <property type="component" value="Unassembled WGS sequence"/>
</dbReference>
<dbReference type="PANTHER" id="PTHR23131">
    <property type="entry name" value="ENDORIBONUCLEASE LACTB2"/>
    <property type="match status" value="1"/>
</dbReference>
<dbReference type="InParanoid" id="F4NZ54"/>
<evidence type="ECO:0000256" key="1">
    <source>
        <dbReference type="ARBA" id="ARBA00006759"/>
    </source>
</evidence>
<dbReference type="SUPFAM" id="SSF56281">
    <property type="entry name" value="Metallo-hydrolase/oxidoreductase"/>
    <property type="match status" value="1"/>
</dbReference>
<dbReference type="Gene3D" id="1.10.10.10">
    <property type="entry name" value="Winged helix-like DNA-binding domain superfamily/Winged helix DNA-binding domain"/>
    <property type="match status" value="1"/>
</dbReference>
<dbReference type="GO" id="GO:0046872">
    <property type="term" value="F:metal ion binding"/>
    <property type="evidence" value="ECO:0007669"/>
    <property type="project" value="UniProtKB-KW"/>
</dbReference>
<evidence type="ECO:0000313" key="7">
    <source>
        <dbReference type="Proteomes" id="UP000007241"/>
    </source>
</evidence>
<evidence type="ECO:0000256" key="4">
    <source>
        <dbReference type="ARBA" id="ARBA00022833"/>
    </source>
</evidence>
<dbReference type="OMA" id="GDHVMAW"/>
<sequence length="303" mass="33026">MSVTAMESIAFPAVQKLSERVIAVLGQNPGQFTLQGTNTYIIGTGSRRILLDTGEGVSGYQQLLLNTLQAAGVTSISHILCTHRHHDHIGGISQVQTVVSALKQNPSTLEISKRLTNRDTSNTSSFQHIQNGQIYKTEGATLEAIYTPGHTDDHVSFLIVEDAALFTGDCVLGQGSAVFENLSQLIASLKSLQQFSPQRIYPGHGPCIMNNGVDKIVEYINHRLEREKQILALMQSDRDTVSSWTLDSLATKIYAGYPDTIIPAAKATIRHHLEKLQDDGIVSMAVNTSNKAADSESWRLSQG</sequence>
<dbReference type="CDD" id="cd07722">
    <property type="entry name" value="LACTB2-like_MBL-fold"/>
    <property type="match status" value="1"/>
</dbReference>
<dbReference type="Gene3D" id="3.60.15.10">
    <property type="entry name" value="Ribonuclease Z/Hydroxyacylglutathione hydrolase-like"/>
    <property type="match status" value="1"/>
</dbReference>
<dbReference type="GO" id="GO:0016787">
    <property type="term" value="F:hydrolase activity"/>
    <property type="evidence" value="ECO:0007669"/>
    <property type="project" value="UniProtKB-KW"/>
</dbReference>
<keyword evidence="7" id="KW-1185">Reference proteome</keyword>
<dbReference type="EMBL" id="GL882881">
    <property type="protein sequence ID" value="EGF81825.1"/>
    <property type="molecule type" value="Genomic_DNA"/>
</dbReference>
<evidence type="ECO:0000256" key="2">
    <source>
        <dbReference type="ARBA" id="ARBA00022723"/>
    </source>
</evidence>
<dbReference type="PANTHER" id="PTHR23131:SF0">
    <property type="entry name" value="ENDORIBONUCLEASE LACTB2"/>
    <property type="match status" value="1"/>
</dbReference>
<reference evidence="6 7" key="1">
    <citation type="submission" date="2009-12" db="EMBL/GenBank/DDBJ databases">
        <title>The draft genome of Batrachochytrium dendrobatidis.</title>
        <authorList>
            <consortium name="US DOE Joint Genome Institute (JGI-PGF)"/>
            <person name="Kuo A."/>
            <person name="Salamov A."/>
            <person name="Schmutz J."/>
            <person name="Lucas S."/>
            <person name="Pitluck S."/>
            <person name="Rosenblum E."/>
            <person name="Stajich J."/>
            <person name="Eisen M."/>
            <person name="Grigoriev I.V."/>
        </authorList>
    </citation>
    <scope>NUCLEOTIDE SEQUENCE [LARGE SCALE GENOMIC DNA]</scope>
    <source>
        <strain evidence="7">JAM81 / FGSC 10211</strain>
    </source>
</reference>
<dbReference type="InterPro" id="IPR047921">
    <property type="entry name" value="LACTB2-like_MBL-fold"/>
</dbReference>
<keyword evidence="4" id="KW-0862">Zinc</keyword>
<protein>
    <recommendedName>
        <fullName evidence="5">Metallo-beta-lactamase domain-containing protein</fullName>
    </recommendedName>
</protein>
<evidence type="ECO:0000313" key="6">
    <source>
        <dbReference type="EMBL" id="EGF81825.1"/>
    </source>
</evidence>
<evidence type="ECO:0000259" key="5">
    <source>
        <dbReference type="SMART" id="SM00849"/>
    </source>
</evidence>
<proteinExistence type="inferred from homology"/>
<dbReference type="RefSeq" id="XP_006677546.1">
    <property type="nucleotide sequence ID" value="XM_006677483.1"/>
</dbReference>
<dbReference type="GeneID" id="18242607"/>
<dbReference type="HOGENOM" id="CLU_048478_1_3_1"/>
<dbReference type="FunFam" id="3.60.15.10:FF:000041">
    <property type="entry name" value="Metallo-beta-lactamase domain protein"/>
    <property type="match status" value="1"/>
</dbReference>
<dbReference type="SMART" id="SM00849">
    <property type="entry name" value="Lactamase_B"/>
    <property type="match status" value="1"/>
</dbReference>
<dbReference type="AlphaFoldDB" id="F4NZ54"/>
<dbReference type="InterPro" id="IPR041516">
    <property type="entry name" value="LACTB2_WH"/>
</dbReference>
<keyword evidence="2" id="KW-0479">Metal-binding</keyword>
<organism evidence="6 7">
    <name type="scientific">Batrachochytrium dendrobatidis (strain JAM81 / FGSC 10211)</name>
    <name type="common">Frog chytrid fungus</name>
    <dbReference type="NCBI Taxonomy" id="684364"/>
    <lineage>
        <taxon>Eukaryota</taxon>
        <taxon>Fungi</taxon>
        <taxon>Fungi incertae sedis</taxon>
        <taxon>Chytridiomycota</taxon>
        <taxon>Chytridiomycota incertae sedis</taxon>
        <taxon>Chytridiomycetes</taxon>
        <taxon>Rhizophydiales</taxon>
        <taxon>Rhizophydiales incertae sedis</taxon>
        <taxon>Batrachochytrium</taxon>
    </lineage>
</organism>
<comment type="similarity">
    <text evidence="1">Belongs to the metallo-beta-lactamase superfamily. Glyoxalase II family.</text>
</comment>
<accession>F4NZ54</accession>
<dbReference type="InterPro" id="IPR001279">
    <property type="entry name" value="Metallo-B-lactamas"/>
</dbReference>
<feature type="domain" description="Metallo-beta-lactamase" evidence="5">
    <location>
        <begin position="36"/>
        <end position="204"/>
    </location>
</feature>
<dbReference type="GO" id="GO:0044550">
    <property type="term" value="P:secondary metabolite biosynthetic process"/>
    <property type="evidence" value="ECO:0000318"/>
    <property type="project" value="GO_Central"/>
</dbReference>
<dbReference type="STRING" id="684364.F4NZ54"/>
<dbReference type="InterPro" id="IPR036388">
    <property type="entry name" value="WH-like_DNA-bd_sf"/>
</dbReference>
<gene>
    <name evidence="6" type="ORF">BATDEDRAFT_86882</name>
</gene>
<keyword evidence="3" id="KW-0378">Hydrolase</keyword>
<dbReference type="Pfam" id="PF17778">
    <property type="entry name" value="WHD_BLACT"/>
    <property type="match status" value="1"/>
</dbReference>
<evidence type="ECO:0000256" key="3">
    <source>
        <dbReference type="ARBA" id="ARBA00022801"/>
    </source>
</evidence>
<dbReference type="InterPro" id="IPR036866">
    <property type="entry name" value="RibonucZ/Hydroxyglut_hydro"/>
</dbReference>
<name>F4NZ54_BATDJ</name>